<evidence type="ECO:0000259" key="1">
    <source>
        <dbReference type="Pfam" id="PF06283"/>
    </source>
</evidence>
<dbReference type="InterPro" id="IPR006311">
    <property type="entry name" value="TAT_signal"/>
</dbReference>
<dbReference type="SUPFAM" id="SSF52317">
    <property type="entry name" value="Class I glutamine amidotransferase-like"/>
    <property type="match status" value="1"/>
</dbReference>
<reference evidence="2 3" key="2">
    <citation type="submission" date="2020-08" db="EMBL/GenBank/DDBJ databases">
        <authorList>
            <person name="Partida-Martinez L."/>
            <person name="Huntemann M."/>
            <person name="Clum A."/>
            <person name="Wang J."/>
            <person name="Palaniappan K."/>
            <person name="Ritter S."/>
            <person name="Chen I.-M."/>
            <person name="Stamatis D."/>
            <person name="Reddy T."/>
            <person name="O'Malley R."/>
            <person name="Daum C."/>
            <person name="Shapiro N."/>
            <person name="Ivanova N."/>
            <person name="Kyrpides N."/>
            <person name="Woyke T."/>
        </authorList>
    </citation>
    <scope>NUCLEOTIDE SEQUENCE [LARGE SCALE GENOMIC DNA]</scope>
    <source>
        <strain evidence="2 3">AS3.13</strain>
    </source>
</reference>
<dbReference type="PROSITE" id="PS51318">
    <property type="entry name" value="TAT"/>
    <property type="match status" value="1"/>
</dbReference>
<name>A0A7X0MMX9_9SPHN</name>
<dbReference type="InterPro" id="IPR029062">
    <property type="entry name" value="Class_I_gatase-like"/>
</dbReference>
<dbReference type="SUPFAM" id="SSF51445">
    <property type="entry name" value="(Trans)glycosidases"/>
    <property type="match status" value="1"/>
</dbReference>
<dbReference type="Gene3D" id="3.20.20.80">
    <property type="entry name" value="Glycosidases"/>
    <property type="match status" value="1"/>
</dbReference>
<comment type="caution">
    <text evidence="2">The sequence shown here is derived from an EMBL/GenBank/DDBJ whole genome shotgun (WGS) entry which is preliminary data.</text>
</comment>
<dbReference type="CDD" id="cd03143">
    <property type="entry name" value="A4_beta-galactosidase_middle_domain"/>
    <property type="match status" value="1"/>
</dbReference>
<dbReference type="AlphaFoldDB" id="A0A7X0MMX9"/>
<feature type="domain" description="ThuA-like" evidence="1">
    <location>
        <begin position="450"/>
        <end position="637"/>
    </location>
</feature>
<dbReference type="EMBL" id="JACHBT010000007">
    <property type="protein sequence ID" value="MBB6504526.1"/>
    <property type="molecule type" value="Genomic_DNA"/>
</dbReference>
<dbReference type="Pfam" id="PF06283">
    <property type="entry name" value="ThuA"/>
    <property type="match status" value="1"/>
</dbReference>
<keyword evidence="2" id="KW-0315">Glutamine amidotransferase</keyword>
<gene>
    <name evidence="2" type="ORF">F4693_001499</name>
</gene>
<sequence>MIGNDAEIDRRSVIGAAAMLGAAAALPGGAANAQSPGSGWEWGPMRWVQICATEDDPGRYDKQFWLDFLQRTRTQGVCLSAGGVTAFYPTQVPFHYRSPFLADGDMFGELVHACKAMDIRVLARVDPHAMRADALAAHPEWVARDAAGRPKRHPADPELYLTCPNGAVTFEWMPQVLREIVSRYPVDGVFGNRWAGSAGICHCNVCRTKFQKASGRAIPATLKDVGDPAVRAYLVWDDEMRYEQLDLWARTVTGVNPQAFFTPGTWGRLDPRRLRRTARALFADRQARSGNAPAWLNGRSAKETACLMPDRPVSGIFAVGETATPYRFMDSVQAPTEIRAYLHDGLAHGFRPWMTKFKAEVFDKRWVPAVADSYAWHARHEKYFRNIDNLSRVAMLHSAQTNTYYVPEVPRDNGAGGPQDAQSLRGGSDDATNGFYQALVEARVPFAFVDERLLDPAAIDRYRVIVLPNIAALSDAQCAALRGYVRRGGAIVATHETALCDEWGNRRANFGLADLFGCDYAGRVDQRVANSYLSVRGPHPLTAGLDDTPRIMAGTKQVHVRPHDPRMRAAFTSVPSYPDLPMEKVYTATRRTDVPMVFARTVGKGRVVYFPFDLDRTFWENSTGDHLTVLRNAVAWAANAPEPMTVSGPGLLDVAYWRQQGSVAAHLVNLTNPMAMRGYMREVIPAGPYQISLQLPPGTRPAAVRLLETERDAVYRREGDRLIVEVPQIKLHEVVAVDLA</sequence>
<dbReference type="Gene3D" id="3.40.50.880">
    <property type="match status" value="1"/>
</dbReference>
<protein>
    <submittedName>
        <fullName evidence="2">Type 1 glutamine amidotransferase</fullName>
    </submittedName>
</protein>
<accession>A0A7X0MMX9</accession>
<proteinExistence type="predicted"/>
<evidence type="ECO:0000313" key="3">
    <source>
        <dbReference type="Proteomes" id="UP000522313"/>
    </source>
</evidence>
<dbReference type="GO" id="GO:0016740">
    <property type="term" value="F:transferase activity"/>
    <property type="evidence" value="ECO:0007669"/>
    <property type="project" value="UniProtKB-KW"/>
</dbReference>
<dbReference type="InterPro" id="IPR017853">
    <property type="entry name" value="GH"/>
</dbReference>
<dbReference type="InterPro" id="IPR029010">
    <property type="entry name" value="ThuA-like"/>
</dbReference>
<keyword evidence="2" id="KW-0808">Transferase</keyword>
<dbReference type="RefSeq" id="WP_184504870.1">
    <property type="nucleotide sequence ID" value="NZ_JACHBT010000007.1"/>
</dbReference>
<organism evidence="2 3">
    <name type="scientific">Sphingomonas endophytica</name>
    <dbReference type="NCBI Taxonomy" id="869719"/>
    <lineage>
        <taxon>Bacteria</taxon>
        <taxon>Pseudomonadati</taxon>
        <taxon>Pseudomonadota</taxon>
        <taxon>Alphaproteobacteria</taxon>
        <taxon>Sphingomonadales</taxon>
        <taxon>Sphingomonadaceae</taxon>
        <taxon>Sphingomonas</taxon>
    </lineage>
</organism>
<evidence type="ECO:0000313" key="2">
    <source>
        <dbReference type="EMBL" id="MBB6504526.1"/>
    </source>
</evidence>
<dbReference type="InterPro" id="IPR028212">
    <property type="entry name" value="GHL6"/>
</dbReference>
<reference evidence="2 3" key="1">
    <citation type="submission" date="2020-08" db="EMBL/GenBank/DDBJ databases">
        <title>The Agave Microbiome: Exploring the role of microbial communities in plant adaptations to desert environments.</title>
        <authorList>
            <person name="Partida-Martinez L.P."/>
        </authorList>
    </citation>
    <scope>NUCLEOTIDE SEQUENCE [LARGE SCALE GENOMIC DNA]</scope>
    <source>
        <strain evidence="2 3">AS3.13</strain>
    </source>
</reference>
<dbReference type="Pfam" id="PF14871">
    <property type="entry name" value="GHL6"/>
    <property type="match status" value="1"/>
</dbReference>
<dbReference type="Proteomes" id="UP000522313">
    <property type="component" value="Unassembled WGS sequence"/>
</dbReference>